<reference evidence="1" key="1">
    <citation type="journal article" date="2022" name="bioRxiv">
        <title>Sequencing and chromosome-scale assembly of the giantPleurodeles waltlgenome.</title>
        <authorList>
            <person name="Brown T."/>
            <person name="Elewa A."/>
            <person name="Iarovenko S."/>
            <person name="Subramanian E."/>
            <person name="Araus A.J."/>
            <person name="Petzold A."/>
            <person name="Susuki M."/>
            <person name="Suzuki K.-i.T."/>
            <person name="Hayashi T."/>
            <person name="Toyoda A."/>
            <person name="Oliveira C."/>
            <person name="Osipova E."/>
            <person name="Leigh N.D."/>
            <person name="Simon A."/>
            <person name="Yun M.H."/>
        </authorList>
    </citation>
    <scope>NUCLEOTIDE SEQUENCE</scope>
    <source>
        <strain evidence="1">20211129_DDA</strain>
        <tissue evidence="1">Liver</tissue>
    </source>
</reference>
<keyword evidence="2" id="KW-1185">Reference proteome</keyword>
<proteinExistence type="predicted"/>
<dbReference type="EMBL" id="JANPWB010000012">
    <property type="protein sequence ID" value="KAJ1118810.1"/>
    <property type="molecule type" value="Genomic_DNA"/>
</dbReference>
<accession>A0AAV7NV31</accession>
<gene>
    <name evidence="1" type="ORF">NDU88_006997</name>
</gene>
<dbReference type="Proteomes" id="UP001066276">
    <property type="component" value="Chromosome 8"/>
</dbReference>
<dbReference type="AlphaFoldDB" id="A0AAV7NV31"/>
<comment type="caution">
    <text evidence="1">The sequence shown here is derived from an EMBL/GenBank/DDBJ whole genome shotgun (WGS) entry which is preliminary data.</text>
</comment>
<name>A0AAV7NV31_PLEWA</name>
<organism evidence="1 2">
    <name type="scientific">Pleurodeles waltl</name>
    <name type="common">Iberian ribbed newt</name>
    <dbReference type="NCBI Taxonomy" id="8319"/>
    <lineage>
        <taxon>Eukaryota</taxon>
        <taxon>Metazoa</taxon>
        <taxon>Chordata</taxon>
        <taxon>Craniata</taxon>
        <taxon>Vertebrata</taxon>
        <taxon>Euteleostomi</taxon>
        <taxon>Amphibia</taxon>
        <taxon>Batrachia</taxon>
        <taxon>Caudata</taxon>
        <taxon>Salamandroidea</taxon>
        <taxon>Salamandridae</taxon>
        <taxon>Pleurodelinae</taxon>
        <taxon>Pleurodeles</taxon>
    </lineage>
</organism>
<evidence type="ECO:0000313" key="1">
    <source>
        <dbReference type="EMBL" id="KAJ1118810.1"/>
    </source>
</evidence>
<sequence length="68" mass="7300">MLVARQAHVHVLLAQANKRTARSQLGNAADKILDNHTMVPRNTSGTTETVFFLIESNVAAKDLGTANA</sequence>
<evidence type="ECO:0000313" key="2">
    <source>
        <dbReference type="Proteomes" id="UP001066276"/>
    </source>
</evidence>
<protein>
    <submittedName>
        <fullName evidence="1">Uncharacterized protein</fullName>
    </submittedName>
</protein>